<proteinExistence type="predicted"/>
<dbReference type="AlphaFoldDB" id="A0A919G405"/>
<feature type="signal peptide" evidence="1">
    <location>
        <begin position="1"/>
        <end position="20"/>
    </location>
</feature>
<dbReference type="RefSeq" id="WP_190213144.1">
    <property type="nucleotide sequence ID" value="NZ_BNBO01000032.1"/>
</dbReference>
<keyword evidence="1" id="KW-0732">Signal</keyword>
<evidence type="ECO:0000313" key="2">
    <source>
        <dbReference type="EMBL" id="GHH77133.1"/>
    </source>
</evidence>
<dbReference type="Proteomes" id="UP000617734">
    <property type="component" value="Unassembled WGS sequence"/>
</dbReference>
<sequence>MKTRFSKLRLVAAGLGIAMAIGSAAGTAGTFGGTHHRVVVAAPDAGLEDWNSTGS</sequence>
<organism evidence="2 3">
    <name type="scientific">Kitasatospora indigofera</name>
    <dbReference type="NCBI Taxonomy" id="67307"/>
    <lineage>
        <taxon>Bacteria</taxon>
        <taxon>Bacillati</taxon>
        <taxon>Actinomycetota</taxon>
        <taxon>Actinomycetes</taxon>
        <taxon>Kitasatosporales</taxon>
        <taxon>Streptomycetaceae</taxon>
        <taxon>Kitasatospora</taxon>
    </lineage>
</organism>
<comment type="caution">
    <text evidence="2">The sequence shown here is derived from an EMBL/GenBank/DDBJ whole genome shotgun (WGS) entry which is preliminary data.</text>
</comment>
<evidence type="ECO:0000313" key="3">
    <source>
        <dbReference type="Proteomes" id="UP000617734"/>
    </source>
</evidence>
<protein>
    <submittedName>
        <fullName evidence="2">Uncharacterized protein</fullName>
    </submittedName>
</protein>
<accession>A0A919G405</accession>
<gene>
    <name evidence="2" type="ORF">GCM10018781_49980</name>
</gene>
<reference evidence="2" key="1">
    <citation type="journal article" date="2014" name="Int. J. Syst. Evol. Microbiol.">
        <title>Complete genome sequence of Corynebacterium casei LMG S-19264T (=DSM 44701T), isolated from a smear-ripened cheese.</title>
        <authorList>
            <consortium name="US DOE Joint Genome Institute (JGI-PGF)"/>
            <person name="Walter F."/>
            <person name="Albersmeier A."/>
            <person name="Kalinowski J."/>
            <person name="Ruckert C."/>
        </authorList>
    </citation>
    <scope>NUCLEOTIDE SEQUENCE</scope>
    <source>
        <strain evidence="2">JCM 4646</strain>
    </source>
</reference>
<name>A0A919G405_9ACTN</name>
<dbReference type="GeneID" id="95355371"/>
<dbReference type="EMBL" id="BNBO01000032">
    <property type="protein sequence ID" value="GHH77133.1"/>
    <property type="molecule type" value="Genomic_DNA"/>
</dbReference>
<feature type="chain" id="PRO_5038657279" evidence="1">
    <location>
        <begin position="21"/>
        <end position="55"/>
    </location>
</feature>
<evidence type="ECO:0000256" key="1">
    <source>
        <dbReference type="SAM" id="SignalP"/>
    </source>
</evidence>
<keyword evidence="3" id="KW-1185">Reference proteome</keyword>
<reference evidence="2" key="2">
    <citation type="submission" date="2020-09" db="EMBL/GenBank/DDBJ databases">
        <authorList>
            <person name="Sun Q."/>
            <person name="Ohkuma M."/>
        </authorList>
    </citation>
    <scope>NUCLEOTIDE SEQUENCE</scope>
    <source>
        <strain evidence="2">JCM 4646</strain>
    </source>
</reference>